<comment type="caution">
    <text evidence="1">The sequence shown here is derived from an EMBL/GenBank/DDBJ whole genome shotgun (WGS) entry which is preliminary data.</text>
</comment>
<dbReference type="PANTHER" id="PTHR41247:SF1">
    <property type="entry name" value="HTH-TYPE TRANSCRIPTIONAL REPRESSOR YCNK"/>
    <property type="match status" value="1"/>
</dbReference>
<dbReference type="EMBL" id="AVGG01000002">
    <property type="protein sequence ID" value="ESU29217.1"/>
    <property type="molecule type" value="Genomic_DNA"/>
</dbReference>
<name>V6SSS4_9FLAO</name>
<dbReference type="PATRIC" id="fig|1341181.4.peg.606"/>
<dbReference type="SUPFAM" id="SSF160387">
    <property type="entry name" value="NosL/MerB-like"/>
    <property type="match status" value="1"/>
</dbReference>
<dbReference type="InterPro" id="IPR008719">
    <property type="entry name" value="N2O_reductase_NosL"/>
</dbReference>
<proteinExistence type="predicted"/>
<dbReference type="Pfam" id="PF05573">
    <property type="entry name" value="NosL"/>
    <property type="match status" value="1"/>
</dbReference>
<keyword evidence="2" id="KW-1185">Reference proteome</keyword>
<dbReference type="AlphaFoldDB" id="V6SSS4"/>
<dbReference type="Proteomes" id="UP000018004">
    <property type="component" value="Unassembled WGS sequence"/>
</dbReference>
<sequence length="146" mass="16454">MPYMKRVVFVLLTICVLNSCNSNEPKPIKLNSDSCDNCKMTISNGKFGAELITEKGRHYKFDDIACMVKFAKSGTTVSTKAFYVNDYLQDNTLIDAKKAFYLKDGSINSPMRGNRAAFSTQQEAEQYKTKLNAAPSSWDEIFNSFQ</sequence>
<organism evidence="1 2">
    <name type="scientific">Flavobacterium limnosediminis JC2902</name>
    <dbReference type="NCBI Taxonomy" id="1341181"/>
    <lineage>
        <taxon>Bacteria</taxon>
        <taxon>Pseudomonadati</taxon>
        <taxon>Bacteroidota</taxon>
        <taxon>Flavobacteriia</taxon>
        <taxon>Flavobacteriales</taxon>
        <taxon>Flavobacteriaceae</taxon>
        <taxon>Flavobacterium</taxon>
    </lineage>
</organism>
<evidence type="ECO:0000313" key="1">
    <source>
        <dbReference type="EMBL" id="ESU29217.1"/>
    </source>
</evidence>
<dbReference type="PANTHER" id="PTHR41247">
    <property type="entry name" value="HTH-TYPE TRANSCRIPTIONAL REPRESSOR YCNK"/>
    <property type="match status" value="1"/>
</dbReference>
<reference evidence="1 2" key="1">
    <citation type="submission" date="2013-08" db="EMBL/GenBank/DDBJ databases">
        <title>Flavobacterium limnosediminis JC2902 genome sequencing.</title>
        <authorList>
            <person name="Lee K."/>
            <person name="Yi H."/>
            <person name="Park S."/>
            <person name="Chun J."/>
        </authorList>
    </citation>
    <scope>NUCLEOTIDE SEQUENCE [LARGE SCALE GENOMIC DNA]</scope>
    <source>
        <strain evidence="1 2">JC2902</strain>
    </source>
</reference>
<evidence type="ECO:0008006" key="3">
    <source>
        <dbReference type="Google" id="ProtNLM"/>
    </source>
</evidence>
<evidence type="ECO:0000313" key="2">
    <source>
        <dbReference type="Proteomes" id="UP000018004"/>
    </source>
</evidence>
<gene>
    <name evidence="1" type="ORF">FLJC2902T_06100</name>
</gene>
<dbReference type="STRING" id="1341181.FLJC2902T_06100"/>
<protein>
    <recommendedName>
        <fullName evidence="3">Copper chaperone NosL</fullName>
    </recommendedName>
</protein>
<accession>V6SSS4</accession>
<dbReference type="eggNOG" id="COG4314">
    <property type="taxonomic scope" value="Bacteria"/>
</dbReference>